<feature type="compositionally biased region" description="Basic and acidic residues" evidence="4">
    <location>
        <begin position="95"/>
        <end position="123"/>
    </location>
</feature>
<dbReference type="AlphaFoldDB" id="A0A2G5B7I5"/>
<dbReference type="InterPro" id="IPR056366">
    <property type="entry name" value="Ribosomal_eL24"/>
</dbReference>
<dbReference type="OrthoDB" id="1727108at2759"/>
<organism evidence="6 7">
    <name type="scientific">Coemansia reversa (strain ATCC 12441 / NRRL 1564)</name>
    <dbReference type="NCBI Taxonomy" id="763665"/>
    <lineage>
        <taxon>Eukaryota</taxon>
        <taxon>Fungi</taxon>
        <taxon>Fungi incertae sedis</taxon>
        <taxon>Zoopagomycota</taxon>
        <taxon>Kickxellomycotina</taxon>
        <taxon>Kickxellomycetes</taxon>
        <taxon>Kickxellales</taxon>
        <taxon>Kickxellaceae</taxon>
        <taxon>Coemansia</taxon>
    </lineage>
</organism>
<dbReference type="Gene3D" id="2.30.170.20">
    <property type="entry name" value="Ribosomal protein L24e"/>
    <property type="match status" value="1"/>
</dbReference>
<accession>A0A2G5B7I5</accession>
<evidence type="ECO:0000313" key="6">
    <source>
        <dbReference type="EMBL" id="PIA14961.1"/>
    </source>
</evidence>
<comment type="similarity">
    <text evidence="1">Belongs to the eukaryotic ribosomal protein eL24 family.</text>
</comment>
<dbReference type="GO" id="GO:0003735">
    <property type="term" value="F:structural constituent of ribosome"/>
    <property type="evidence" value="ECO:0007669"/>
    <property type="project" value="InterPro"/>
</dbReference>
<dbReference type="Pfam" id="PF01246">
    <property type="entry name" value="Ribosomal_L24e"/>
    <property type="match status" value="1"/>
</dbReference>
<evidence type="ECO:0000313" key="7">
    <source>
        <dbReference type="Proteomes" id="UP000242474"/>
    </source>
</evidence>
<sequence length="154" mass="17358">MCRLEICNLSGYKIYPSRGRTFISADSKTYRFLSSKTESLFHQNKKARLLAWTPIYRRLQRKGVSEEVAKKRTRRNVKFNRAVVGASLEAINARRNEKSDVRTAARAEAVAKAKEQRKGEAAKRKAARANAPEAGKFSKQQARGSANKVSRSGR</sequence>
<dbReference type="GO" id="GO:0003729">
    <property type="term" value="F:mRNA binding"/>
    <property type="evidence" value="ECO:0007669"/>
    <property type="project" value="TreeGrafter"/>
</dbReference>
<evidence type="ECO:0000256" key="4">
    <source>
        <dbReference type="SAM" id="MobiDB-lite"/>
    </source>
</evidence>
<name>A0A2G5B7I5_COERN</name>
<keyword evidence="2" id="KW-0689">Ribosomal protein</keyword>
<evidence type="ECO:0000259" key="5">
    <source>
        <dbReference type="Pfam" id="PF01246"/>
    </source>
</evidence>
<gene>
    <name evidence="6" type="ORF">COEREDRAFT_45740</name>
</gene>
<dbReference type="InterPro" id="IPR038630">
    <property type="entry name" value="L24e/L24_sf"/>
</dbReference>
<evidence type="ECO:0000256" key="2">
    <source>
        <dbReference type="ARBA" id="ARBA00022980"/>
    </source>
</evidence>
<dbReference type="Proteomes" id="UP000242474">
    <property type="component" value="Unassembled WGS sequence"/>
</dbReference>
<keyword evidence="3" id="KW-0687">Ribonucleoprotein</keyword>
<dbReference type="Gene3D" id="6.10.250.1270">
    <property type="match status" value="1"/>
</dbReference>
<feature type="domain" description="Large ribosomal subunit protein eL24-related N-terminal" evidence="5">
    <location>
        <begin position="3"/>
        <end position="67"/>
    </location>
</feature>
<dbReference type="CDD" id="cd00472">
    <property type="entry name" value="Ribosomal_L24e_L24"/>
    <property type="match status" value="1"/>
</dbReference>
<dbReference type="PANTHER" id="PTHR10792">
    <property type="entry name" value="60S RIBOSOMAL PROTEIN L24"/>
    <property type="match status" value="1"/>
</dbReference>
<dbReference type="STRING" id="763665.A0A2G5B7I5"/>
<feature type="compositionally biased region" description="Polar residues" evidence="4">
    <location>
        <begin position="138"/>
        <end position="154"/>
    </location>
</feature>
<dbReference type="EMBL" id="KZ303511">
    <property type="protein sequence ID" value="PIA14961.1"/>
    <property type="molecule type" value="Genomic_DNA"/>
</dbReference>
<dbReference type="GO" id="GO:0002181">
    <property type="term" value="P:cytoplasmic translation"/>
    <property type="evidence" value="ECO:0007669"/>
    <property type="project" value="TreeGrafter"/>
</dbReference>
<keyword evidence="7" id="KW-1185">Reference proteome</keyword>
<evidence type="ECO:0000256" key="3">
    <source>
        <dbReference type="ARBA" id="ARBA00023274"/>
    </source>
</evidence>
<reference evidence="6 7" key="1">
    <citation type="journal article" date="2015" name="Genome Biol. Evol.">
        <title>Phylogenomic analyses indicate that early fungi evolved digesting cell walls of algal ancestors of land plants.</title>
        <authorList>
            <person name="Chang Y."/>
            <person name="Wang S."/>
            <person name="Sekimoto S."/>
            <person name="Aerts A.L."/>
            <person name="Choi C."/>
            <person name="Clum A."/>
            <person name="LaButti K.M."/>
            <person name="Lindquist E.A."/>
            <person name="Yee Ngan C."/>
            <person name="Ohm R.A."/>
            <person name="Salamov A.A."/>
            <person name="Grigoriev I.V."/>
            <person name="Spatafora J.W."/>
            <person name="Berbee M.L."/>
        </authorList>
    </citation>
    <scope>NUCLEOTIDE SEQUENCE [LARGE SCALE GENOMIC DNA]</scope>
    <source>
        <strain evidence="6 7">NRRL 1564</strain>
    </source>
</reference>
<proteinExistence type="inferred from homology"/>
<protein>
    <recommendedName>
        <fullName evidence="5">Large ribosomal subunit protein eL24-related N-terminal domain-containing protein</fullName>
    </recommendedName>
</protein>
<evidence type="ECO:0000256" key="1">
    <source>
        <dbReference type="ARBA" id="ARBA00005647"/>
    </source>
</evidence>
<dbReference type="InterPro" id="IPR000988">
    <property type="entry name" value="Ribosomal_eL24-rel_N"/>
</dbReference>
<dbReference type="GO" id="GO:0022625">
    <property type="term" value="C:cytosolic large ribosomal subunit"/>
    <property type="evidence" value="ECO:0007669"/>
    <property type="project" value="TreeGrafter"/>
</dbReference>
<dbReference type="PANTHER" id="PTHR10792:SF1">
    <property type="entry name" value="RIBOSOMAL PROTEIN L24"/>
    <property type="match status" value="1"/>
</dbReference>
<feature type="region of interest" description="Disordered" evidence="4">
    <location>
        <begin position="95"/>
        <end position="154"/>
    </location>
</feature>
<dbReference type="SUPFAM" id="SSF57716">
    <property type="entry name" value="Glucocorticoid receptor-like (DNA-binding domain)"/>
    <property type="match status" value="1"/>
</dbReference>